<dbReference type="GO" id="GO:0004518">
    <property type="term" value="F:nuclease activity"/>
    <property type="evidence" value="ECO:0007669"/>
    <property type="project" value="UniProtKB-KW"/>
</dbReference>
<dbReference type="EMBL" id="RCZK01000007">
    <property type="protein sequence ID" value="TPG12087.1"/>
    <property type="molecule type" value="Genomic_DNA"/>
</dbReference>
<dbReference type="SUPFAM" id="SSF88723">
    <property type="entry name" value="PIN domain-like"/>
    <property type="match status" value="1"/>
</dbReference>
<keyword evidence="2" id="KW-1277">Toxin-antitoxin system</keyword>
<evidence type="ECO:0000256" key="3">
    <source>
        <dbReference type="ARBA" id="ARBA00022722"/>
    </source>
</evidence>
<dbReference type="GO" id="GO:0046872">
    <property type="term" value="F:metal ion binding"/>
    <property type="evidence" value="ECO:0007669"/>
    <property type="project" value="UniProtKB-KW"/>
</dbReference>
<evidence type="ECO:0000256" key="2">
    <source>
        <dbReference type="ARBA" id="ARBA00022649"/>
    </source>
</evidence>
<dbReference type="InterPro" id="IPR050556">
    <property type="entry name" value="Type_II_TA_system_RNase"/>
</dbReference>
<evidence type="ECO:0000256" key="1">
    <source>
        <dbReference type="ARBA" id="ARBA00001946"/>
    </source>
</evidence>
<dbReference type="PANTHER" id="PTHR33653">
    <property type="entry name" value="RIBONUCLEASE VAPC2"/>
    <property type="match status" value="1"/>
</dbReference>
<dbReference type="Pfam" id="PF01850">
    <property type="entry name" value="PIN"/>
    <property type="match status" value="1"/>
</dbReference>
<comment type="similarity">
    <text evidence="7">Belongs to the PINc/VapC protein family.</text>
</comment>
<dbReference type="RefSeq" id="WP_140871514.1">
    <property type="nucleotide sequence ID" value="NZ_RCZK01000007.1"/>
</dbReference>
<evidence type="ECO:0000256" key="4">
    <source>
        <dbReference type="ARBA" id="ARBA00022723"/>
    </source>
</evidence>
<evidence type="ECO:0000313" key="10">
    <source>
        <dbReference type="Proteomes" id="UP000318413"/>
    </source>
</evidence>
<evidence type="ECO:0000313" key="9">
    <source>
        <dbReference type="EMBL" id="TPG12087.1"/>
    </source>
</evidence>
<dbReference type="Gene3D" id="3.40.50.1010">
    <property type="entry name" value="5'-nuclease"/>
    <property type="match status" value="1"/>
</dbReference>
<keyword evidence="4" id="KW-0479">Metal-binding</keyword>
<evidence type="ECO:0000259" key="8">
    <source>
        <dbReference type="Pfam" id="PF01850"/>
    </source>
</evidence>
<keyword evidence="3" id="KW-0540">Nuclease</keyword>
<evidence type="ECO:0000256" key="6">
    <source>
        <dbReference type="ARBA" id="ARBA00022842"/>
    </source>
</evidence>
<dbReference type="PANTHER" id="PTHR33653:SF1">
    <property type="entry name" value="RIBONUCLEASE VAPC2"/>
    <property type="match status" value="1"/>
</dbReference>
<evidence type="ECO:0000256" key="5">
    <source>
        <dbReference type="ARBA" id="ARBA00022801"/>
    </source>
</evidence>
<dbReference type="CDD" id="cd18737">
    <property type="entry name" value="PIN_VapC4-5_FitB-like"/>
    <property type="match status" value="1"/>
</dbReference>
<reference evidence="9 10" key="1">
    <citation type="journal article" date="2019" name="Environ. Microbiol.">
        <title>Species interactions and distinct microbial communities in high Arctic permafrost affected cryosols are associated with the CH4 and CO2 gas fluxes.</title>
        <authorList>
            <person name="Altshuler I."/>
            <person name="Hamel J."/>
            <person name="Turney S."/>
            <person name="Magnuson E."/>
            <person name="Levesque R."/>
            <person name="Greer C."/>
            <person name="Whyte L.G."/>
        </authorList>
    </citation>
    <scope>NUCLEOTIDE SEQUENCE [LARGE SCALE GENOMIC DNA]</scope>
    <source>
        <strain evidence="9 10">S5.1</strain>
    </source>
</reference>
<dbReference type="InterPro" id="IPR002716">
    <property type="entry name" value="PIN_dom"/>
</dbReference>
<dbReference type="Proteomes" id="UP000318413">
    <property type="component" value="Unassembled WGS sequence"/>
</dbReference>
<evidence type="ECO:0000256" key="7">
    <source>
        <dbReference type="ARBA" id="ARBA00038093"/>
    </source>
</evidence>
<organism evidence="9 10">
    <name type="scientific">Sphingomonas oligophenolica</name>
    <dbReference type="NCBI Taxonomy" id="301154"/>
    <lineage>
        <taxon>Bacteria</taxon>
        <taxon>Pseudomonadati</taxon>
        <taxon>Pseudomonadota</taxon>
        <taxon>Alphaproteobacteria</taxon>
        <taxon>Sphingomonadales</taxon>
        <taxon>Sphingomonadaceae</taxon>
        <taxon>Sphingomonas</taxon>
    </lineage>
</organism>
<keyword evidence="5" id="KW-0378">Hydrolase</keyword>
<dbReference type="InterPro" id="IPR029060">
    <property type="entry name" value="PIN-like_dom_sf"/>
</dbReference>
<comment type="cofactor">
    <cofactor evidence="1">
        <name>Mg(2+)</name>
        <dbReference type="ChEBI" id="CHEBI:18420"/>
    </cofactor>
</comment>
<feature type="domain" description="PIN" evidence="8">
    <location>
        <begin position="6"/>
        <end position="111"/>
    </location>
</feature>
<keyword evidence="6" id="KW-0460">Magnesium</keyword>
<gene>
    <name evidence="9" type="ORF">EAH84_10020</name>
</gene>
<sequence length="126" mass="14034">MTSYSFDANILIDALMGFEPAREEIRRGLQNGARVWVSRMVWIEVMSKGSVGQLRSAETFLSGFGVDELDAEVAARAATLRRDRQRLRSPDAIILASAQLRGHILVTRNTKDFPVGMPGIRVPYTL</sequence>
<name>A0A502CFZ4_9SPHN</name>
<proteinExistence type="inferred from homology"/>
<protein>
    <submittedName>
        <fullName evidence="9">Type II toxin-antitoxin system VapC family toxin</fullName>
    </submittedName>
</protein>
<accession>A0A502CFZ4</accession>
<dbReference type="OrthoDB" id="532510at2"/>
<dbReference type="AlphaFoldDB" id="A0A502CFZ4"/>
<dbReference type="GO" id="GO:0016787">
    <property type="term" value="F:hydrolase activity"/>
    <property type="evidence" value="ECO:0007669"/>
    <property type="project" value="UniProtKB-KW"/>
</dbReference>
<keyword evidence="10" id="KW-1185">Reference proteome</keyword>
<comment type="caution">
    <text evidence="9">The sequence shown here is derived from an EMBL/GenBank/DDBJ whole genome shotgun (WGS) entry which is preliminary data.</text>
</comment>